<feature type="transmembrane region" description="Helical" evidence="7">
    <location>
        <begin position="179"/>
        <end position="200"/>
    </location>
</feature>
<evidence type="ECO:0000313" key="9">
    <source>
        <dbReference type="EMBL" id="MBZ0155825.1"/>
    </source>
</evidence>
<dbReference type="AlphaFoldDB" id="A0A953JB14"/>
<feature type="domain" description="Glycine transporter" evidence="8">
    <location>
        <begin position="10"/>
        <end position="84"/>
    </location>
</feature>
<feature type="transmembrane region" description="Helical" evidence="7">
    <location>
        <begin position="68"/>
        <end position="87"/>
    </location>
</feature>
<dbReference type="Proteomes" id="UP000705867">
    <property type="component" value="Unassembled WGS sequence"/>
</dbReference>
<comment type="similarity">
    <text evidence="2">Belongs to the UPF0126 family.</text>
</comment>
<dbReference type="EMBL" id="JAIOIV010000049">
    <property type="protein sequence ID" value="MBZ0155825.1"/>
    <property type="molecule type" value="Genomic_DNA"/>
</dbReference>
<keyword evidence="4 7" id="KW-0812">Transmembrane</keyword>
<comment type="subcellular location">
    <subcellularLocation>
        <location evidence="1">Cell membrane</location>
        <topology evidence="1">Multi-pass membrane protein</topology>
    </subcellularLocation>
</comment>
<keyword evidence="5 7" id="KW-1133">Transmembrane helix</keyword>
<evidence type="ECO:0000259" key="8">
    <source>
        <dbReference type="Pfam" id="PF03458"/>
    </source>
</evidence>
<evidence type="ECO:0000256" key="2">
    <source>
        <dbReference type="ARBA" id="ARBA00008193"/>
    </source>
</evidence>
<feature type="transmembrane region" description="Helical" evidence="7">
    <location>
        <begin position="124"/>
        <end position="141"/>
    </location>
</feature>
<organism evidence="9 10">
    <name type="scientific">Candidatus Nitrobium versatile</name>
    <dbReference type="NCBI Taxonomy" id="2884831"/>
    <lineage>
        <taxon>Bacteria</taxon>
        <taxon>Pseudomonadati</taxon>
        <taxon>Nitrospirota</taxon>
        <taxon>Nitrospiria</taxon>
        <taxon>Nitrospirales</taxon>
        <taxon>Nitrospiraceae</taxon>
        <taxon>Candidatus Nitrobium</taxon>
    </lineage>
</organism>
<accession>A0A953JB14</accession>
<dbReference type="GO" id="GO:0005886">
    <property type="term" value="C:plasma membrane"/>
    <property type="evidence" value="ECO:0007669"/>
    <property type="project" value="UniProtKB-SubCell"/>
</dbReference>
<dbReference type="PANTHER" id="PTHR30506">
    <property type="entry name" value="INNER MEMBRANE PROTEIN"/>
    <property type="match status" value="1"/>
</dbReference>
<evidence type="ECO:0000256" key="1">
    <source>
        <dbReference type="ARBA" id="ARBA00004651"/>
    </source>
</evidence>
<dbReference type="Pfam" id="PF03458">
    <property type="entry name" value="Gly_transporter"/>
    <property type="match status" value="2"/>
</dbReference>
<evidence type="ECO:0000313" key="10">
    <source>
        <dbReference type="Proteomes" id="UP000705867"/>
    </source>
</evidence>
<reference evidence="9" key="2">
    <citation type="submission" date="2021-08" db="EMBL/GenBank/DDBJ databases">
        <authorList>
            <person name="Dalcin Martins P."/>
        </authorList>
    </citation>
    <scope>NUCLEOTIDE SEQUENCE</scope>
    <source>
        <strain evidence="9">MAG_39</strain>
    </source>
</reference>
<evidence type="ECO:0000256" key="4">
    <source>
        <dbReference type="ARBA" id="ARBA00022692"/>
    </source>
</evidence>
<proteinExistence type="inferred from homology"/>
<feature type="transmembrane region" description="Helical" evidence="7">
    <location>
        <begin position="6"/>
        <end position="27"/>
    </location>
</feature>
<reference evidence="9" key="1">
    <citation type="journal article" date="2021" name="bioRxiv">
        <title>Unraveling nitrogen, sulfur and carbon metabolic pathways and microbial community transcriptional responses to substrate deprivation and toxicity stresses in a bioreactor mimicking anoxic brackish coastal sediment conditions.</title>
        <authorList>
            <person name="Martins P.D."/>
            <person name="Echeveste M.J."/>
            <person name="Arshad A."/>
            <person name="Kurth J."/>
            <person name="Ouboter H."/>
            <person name="Jetten M.S.M."/>
            <person name="Welte C.U."/>
        </authorList>
    </citation>
    <scope>NUCLEOTIDE SEQUENCE</scope>
    <source>
        <strain evidence="9">MAG_39</strain>
    </source>
</reference>
<evidence type="ECO:0000256" key="3">
    <source>
        <dbReference type="ARBA" id="ARBA00022475"/>
    </source>
</evidence>
<keyword evidence="6 7" id="KW-0472">Membrane</keyword>
<evidence type="ECO:0000256" key="6">
    <source>
        <dbReference type="ARBA" id="ARBA00023136"/>
    </source>
</evidence>
<dbReference type="InterPro" id="IPR005115">
    <property type="entry name" value="Gly_transporter"/>
</dbReference>
<evidence type="ECO:0000256" key="5">
    <source>
        <dbReference type="ARBA" id="ARBA00022989"/>
    </source>
</evidence>
<name>A0A953JB14_9BACT</name>
<protein>
    <submittedName>
        <fullName evidence="9">Trimeric intracellular cation channel family protein</fullName>
    </submittedName>
</protein>
<dbReference type="PANTHER" id="PTHR30506:SF3">
    <property type="entry name" value="UPF0126 INNER MEMBRANE PROTEIN YADS-RELATED"/>
    <property type="match status" value="1"/>
</dbReference>
<feature type="domain" description="Glycine transporter" evidence="8">
    <location>
        <begin position="97"/>
        <end position="168"/>
    </location>
</feature>
<keyword evidence="3" id="KW-1003">Cell membrane</keyword>
<feature type="transmembrane region" description="Helical" evidence="7">
    <location>
        <begin position="153"/>
        <end position="173"/>
    </location>
</feature>
<feature type="transmembrane region" description="Helical" evidence="7">
    <location>
        <begin position="34"/>
        <end position="62"/>
    </location>
</feature>
<evidence type="ECO:0000256" key="7">
    <source>
        <dbReference type="SAM" id="Phobius"/>
    </source>
</evidence>
<comment type="caution">
    <text evidence="9">The sequence shown here is derived from an EMBL/GenBank/DDBJ whole genome shotgun (WGS) entry which is preliminary data.</text>
</comment>
<sequence>MPASVPVIYLLDLFGVAVFAVTGSLSAGKKRMDLFGVVVVALATALGGGTLRDVILGAYPVFWISDTLYIFVASGASLLTFVLARFFDFQGRVLKTADAFGLALFTIIGTQKALHLGVSPVVSSMMGVMTGVAGGIVRDMLSGEIPLILRAEIYATASLCGASTLVALSLLHPIGRFDIIISVLVTLCLRLAALHWRLSLPVFPSREEKRAGS</sequence>
<gene>
    <name evidence="9" type="ORF">K8I29_06360</name>
</gene>